<accession>A0A3P5XXE0</accession>
<organism evidence="1 2">
    <name type="scientific">Pseudogemmobacter humi</name>
    <dbReference type="NCBI Taxonomy" id="2483812"/>
    <lineage>
        <taxon>Bacteria</taxon>
        <taxon>Pseudomonadati</taxon>
        <taxon>Pseudomonadota</taxon>
        <taxon>Alphaproteobacteria</taxon>
        <taxon>Rhodobacterales</taxon>
        <taxon>Paracoccaceae</taxon>
        <taxon>Pseudogemmobacter</taxon>
    </lineage>
</organism>
<reference evidence="1 2" key="1">
    <citation type="submission" date="2018-11" db="EMBL/GenBank/DDBJ databases">
        <authorList>
            <person name="Criscuolo A."/>
        </authorList>
    </citation>
    <scope>NUCLEOTIDE SEQUENCE [LARGE SCALE GENOMIC DNA]</scope>
    <source>
        <strain evidence="1">ACIP111625</strain>
    </source>
</reference>
<dbReference type="EMBL" id="UXAW01000134">
    <property type="protein sequence ID" value="VDC33852.1"/>
    <property type="molecule type" value="Genomic_DNA"/>
</dbReference>
<gene>
    <name evidence="1" type="ORF">XINFAN_04081</name>
</gene>
<proteinExistence type="predicted"/>
<keyword evidence="2" id="KW-1185">Reference proteome</keyword>
<dbReference type="AlphaFoldDB" id="A0A3P5XXE0"/>
<evidence type="ECO:0000313" key="2">
    <source>
        <dbReference type="Proteomes" id="UP000277498"/>
    </source>
</evidence>
<dbReference type="OrthoDB" id="9838647at2"/>
<sequence>MLRHPDLKTITIVSLGLFAVSGLGLAFIHAGRCPLLVVRPDAVLIPTLCGTRQIPVRAGQNLGEMLAHSARAGGNRSPGEGHKFVHFYLRDANGQPIELLALHRDAPDLMPIRRALAEIAGLKFRQLRPIRLHAQTKPDFSDL</sequence>
<evidence type="ECO:0000313" key="1">
    <source>
        <dbReference type="EMBL" id="VDC33852.1"/>
    </source>
</evidence>
<name>A0A3P5XXE0_9RHOB</name>
<dbReference type="RefSeq" id="WP_124088744.1">
    <property type="nucleotide sequence ID" value="NZ_UXAW01000134.1"/>
</dbReference>
<dbReference type="Proteomes" id="UP000277498">
    <property type="component" value="Unassembled WGS sequence"/>
</dbReference>
<protein>
    <submittedName>
        <fullName evidence="1">Uncharacterized protein</fullName>
    </submittedName>
</protein>